<proteinExistence type="predicted"/>
<evidence type="ECO:0000313" key="2">
    <source>
        <dbReference type="EMBL" id="KAB2328912.1"/>
    </source>
</evidence>
<accession>A0A7V7UT78</accession>
<dbReference type="AlphaFoldDB" id="A0A7V7UT78"/>
<dbReference type="GO" id="GO:0016020">
    <property type="term" value="C:membrane"/>
    <property type="evidence" value="ECO:0007669"/>
    <property type="project" value="TreeGrafter"/>
</dbReference>
<protein>
    <submittedName>
        <fullName evidence="2">Alpha/beta hydrolase</fullName>
    </submittedName>
</protein>
<reference evidence="2 3" key="1">
    <citation type="journal article" date="2014" name="Arch. Microbiol.">
        <title>Bacillus mesophilum sp. nov., strain IITR-54T, a novel 4-chlorobiphenyl dechlorinating bacterium.</title>
        <authorList>
            <person name="Manickam N."/>
            <person name="Singh N.K."/>
            <person name="Bajaj A."/>
            <person name="Kumar R.M."/>
            <person name="Kaur G."/>
            <person name="Kaur N."/>
            <person name="Bala M."/>
            <person name="Kumar A."/>
            <person name="Mayilraj S."/>
        </authorList>
    </citation>
    <scope>NUCLEOTIDE SEQUENCE [LARGE SCALE GENOMIC DNA]</scope>
    <source>
        <strain evidence="2 3">IITR-54</strain>
    </source>
</reference>
<dbReference type="PANTHER" id="PTHR43798">
    <property type="entry name" value="MONOACYLGLYCEROL LIPASE"/>
    <property type="match status" value="1"/>
</dbReference>
<dbReference type="RefSeq" id="WP_151576204.1">
    <property type="nucleotide sequence ID" value="NZ_WBOT01000016.1"/>
</dbReference>
<dbReference type="OrthoDB" id="9776853at2"/>
<dbReference type="SUPFAM" id="SSF53474">
    <property type="entry name" value="alpha/beta-Hydrolases"/>
    <property type="match status" value="1"/>
</dbReference>
<comment type="caution">
    <text evidence="2">The sequence shown here is derived from an EMBL/GenBank/DDBJ whole genome shotgun (WGS) entry which is preliminary data.</text>
</comment>
<evidence type="ECO:0000259" key="1">
    <source>
        <dbReference type="Pfam" id="PF12697"/>
    </source>
</evidence>
<feature type="domain" description="AB hydrolase-1" evidence="1">
    <location>
        <begin position="14"/>
        <end position="239"/>
    </location>
</feature>
<dbReference type="EMBL" id="WBOT01000016">
    <property type="protein sequence ID" value="KAB2328912.1"/>
    <property type="molecule type" value="Genomic_DNA"/>
</dbReference>
<name>A0A7V7UT78_9BACI</name>
<evidence type="ECO:0000313" key="3">
    <source>
        <dbReference type="Proteomes" id="UP000441354"/>
    </source>
</evidence>
<dbReference type="Proteomes" id="UP000441354">
    <property type="component" value="Unassembled WGS sequence"/>
</dbReference>
<dbReference type="GO" id="GO:0046464">
    <property type="term" value="P:acylglycerol catabolic process"/>
    <property type="evidence" value="ECO:0007669"/>
    <property type="project" value="TreeGrafter"/>
</dbReference>
<dbReference type="InterPro" id="IPR029058">
    <property type="entry name" value="AB_hydrolase_fold"/>
</dbReference>
<dbReference type="InterPro" id="IPR050266">
    <property type="entry name" value="AB_hydrolase_sf"/>
</dbReference>
<keyword evidence="2" id="KW-0378">Hydrolase</keyword>
<dbReference type="Gene3D" id="3.40.50.1820">
    <property type="entry name" value="alpha/beta hydrolase"/>
    <property type="match status" value="1"/>
</dbReference>
<dbReference type="InterPro" id="IPR000073">
    <property type="entry name" value="AB_hydrolase_1"/>
</dbReference>
<dbReference type="Pfam" id="PF12697">
    <property type="entry name" value="Abhydrolase_6"/>
    <property type="match status" value="1"/>
</dbReference>
<dbReference type="GO" id="GO:0047372">
    <property type="term" value="F:monoacylglycerol lipase activity"/>
    <property type="evidence" value="ECO:0007669"/>
    <property type="project" value="TreeGrafter"/>
</dbReference>
<sequence length="258" mass="29239">MYYKEYGAAHSKMIVFIHGGGVSGWMWDQQVAYFSQRYHCLVPDLPEHGKSRGDGLKFSIDTAADQLIELIEEKRKGRTVAAVGFSLGSQVLISMLGKKEGLIQYAMINSALVKQIPFATMLNKSMIMALPLVKNRTFAKAQAKALDISDKYFNEYYQETLQINKHAFLRVMNDNATFTIPSSFHTYPHKILATVGEKEKKIMKDSMKEMTHSNPNVQGIIFPKVGHSAPLSVPDLFNRLLEDWMENDTIIDVKKEEN</sequence>
<gene>
    <name evidence="2" type="ORF">F7732_22355</name>
</gene>
<organism evidence="2 3">
    <name type="scientific">Bacillus mesophilum</name>
    <dbReference type="NCBI Taxonomy" id="1071718"/>
    <lineage>
        <taxon>Bacteria</taxon>
        <taxon>Bacillati</taxon>
        <taxon>Bacillota</taxon>
        <taxon>Bacilli</taxon>
        <taxon>Bacillales</taxon>
        <taxon>Bacillaceae</taxon>
        <taxon>Bacillus</taxon>
    </lineage>
</organism>
<dbReference type="PANTHER" id="PTHR43798:SF5">
    <property type="entry name" value="MONOACYLGLYCEROL LIPASE ABHD6"/>
    <property type="match status" value="1"/>
</dbReference>
<keyword evidence="3" id="KW-1185">Reference proteome</keyword>